<evidence type="ECO:0000256" key="2">
    <source>
        <dbReference type="ARBA" id="ARBA00022723"/>
    </source>
</evidence>
<dbReference type="AlphaFoldDB" id="A0A933GLK1"/>
<evidence type="ECO:0000313" key="8">
    <source>
        <dbReference type="Proteomes" id="UP000772181"/>
    </source>
</evidence>
<dbReference type="SUPFAM" id="SSF54292">
    <property type="entry name" value="2Fe-2S ferredoxin-like"/>
    <property type="match status" value="1"/>
</dbReference>
<dbReference type="CDD" id="cd00207">
    <property type="entry name" value="fer2"/>
    <property type="match status" value="1"/>
</dbReference>
<dbReference type="PROSITE" id="PS00197">
    <property type="entry name" value="2FE2S_FER_1"/>
    <property type="match status" value="1"/>
</dbReference>
<name>A0A933GLK1_UNCTE</name>
<proteinExistence type="predicted"/>
<evidence type="ECO:0000259" key="6">
    <source>
        <dbReference type="PROSITE" id="PS51085"/>
    </source>
</evidence>
<evidence type="ECO:0000256" key="3">
    <source>
        <dbReference type="ARBA" id="ARBA00023002"/>
    </source>
</evidence>
<dbReference type="Pfam" id="PF01799">
    <property type="entry name" value="Fer2_2"/>
    <property type="match status" value="1"/>
</dbReference>
<protein>
    <submittedName>
        <fullName evidence="7">(2Fe-2S)-binding protein</fullName>
    </submittedName>
</protein>
<dbReference type="SUPFAM" id="SSF47741">
    <property type="entry name" value="CO dehydrogenase ISP C-domain like"/>
    <property type="match status" value="1"/>
</dbReference>
<keyword evidence="1" id="KW-0001">2Fe-2S</keyword>
<gene>
    <name evidence="7" type="ORF">HY730_01305</name>
</gene>
<accession>A0A933GLK1</accession>
<dbReference type="Gene3D" id="3.10.20.30">
    <property type="match status" value="1"/>
</dbReference>
<dbReference type="GO" id="GO:0051537">
    <property type="term" value="F:2 iron, 2 sulfur cluster binding"/>
    <property type="evidence" value="ECO:0007669"/>
    <property type="project" value="UniProtKB-KW"/>
</dbReference>
<keyword evidence="4" id="KW-0408">Iron</keyword>
<reference evidence="7" key="1">
    <citation type="submission" date="2020-07" db="EMBL/GenBank/DDBJ databases">
        <title>Huge and variable diversity of episymbiotic CPR bacteria and DPANN archaea in groundwater ecosystems.</title>
        <authorList>
            <person name="He C.Y."/>
            <person name="Keren R."/>
            <person name="Whittaker M."/>
            <person name="Farag I.F."/>
            <person name="Doudna J."/>
            <person name="Cate J.H.D."/>
            <person name="Banfield J.F."/>
        </authorList>
    </citation>
    <scope>NUCLEOTIDE SEQUENCE</scope>
    <source>
        <strain evidence="7">NC_groundwater_1482_Ag_S-0.65um_47_24</strain>
    </source>
</reference>
<keyword evidence="5" id="KW-0411">Iron-sulfur</keyword>
<evidence type="ECO:0000313" key="7">
    <source>
        <dbReference type="EMBL" id="MBI4594999.1"/>
    </source>
</evidence>
<dbReference type="InterPro" id="IPR036884">
    <property type="entry name" value="2Fe-2S-bd_dom_sf"/>
</dbReference>
<organism evidence="7 8">
    <name type="scientific">Tectimicrobiota bacterium</name>
    <dbReference type="NCBI Taxonomy" id="2528274"/>
    <lineage>
        <taxon>Bacteria</taxon>
        <taxon>Pseudomonadati</taxon>
        <taxon>Nitrospinota/Tectimicrobiota group</taxon>
        <taxon>Candidatus Tectimicrobiota</taxon>
    </lineage>
</organism>
<dbReference type="Pfam" id="PF00111">
    <property type="entry name" value="Fer2"/>
    <property type="match status" value="1"/>
</dbReference>
<evidence type="ECO:0000256" key="4">
    <source>
        <dbReference type="ARBA" id="ARBA00023004"/>
    </source>
</evidence>
<evidence type="ECO:0000256" key="1">
    <source>
        <dbReference type="ARBA" id="ARBA00022714"/>
    </source>
</evidence>
<feature type="domain" description="2Fe-2S ferredoxin-type" evidence="6">
    <location>
        <begin position="3"/>
        <end position="79"/>
    </location>
</feature>
<keyword evidence="3" id="KW-0560">Oxidoreductase</keyword>
<dbReference type="PANTHER" id="PTHR44379:SF5">
    <property type="entry name" value="OXIDOREDUCTASE WITH IRON-SULFUR SUBUNIT"/>
    <property type="match status" value="1"/>
</dbReference>
<dbReference type="InterPro" id="IPR002888">
    <property type="entry name" value="2Fe-2S-bd"/>
</dbReference>
<dbReference type="GO" id="GO:0046872">
    <property type="term" value="F:metal ion binding"/>
    <property type="evidence" value="ECO:0007669"/>
    <property type="project" value="UniProtKB-KW"/>
</dbReference>
<keyword evidence="2" id="KW-0479">Metal-binding</keyword>
<dbReference type="InterPro" id="IPR001041">
    <property type="entry name" value="2Fe-2S_ferredoxin-type"/>
</dbReference>
<dbReference type="Gene3D" id="1.10.150.120">
    <property type="entry name" value="[2Fe-2S]-binding domain"/>
    <property type="match status" value="1"/>
</dbReference>
<dbReference type="GO" id="GO:0016491">
    <property type="term" value="F:oxidoreductase activity"/>
    <property type="evidence" value="ECO:0007669"/>
    <property type="project" value="UniProtKB-KW"/>
</dbReference>
<dbReference type="Proteomes" id="UP000772181">
    <property type="component" value="Unassembled WGS sequence"/>
</dbReference>
<dbReference type="PANTHER" id="PTHR44379">
    <property type="entry name" value="OXIDOREDUCTASE WITH IRON-SULFUR SUBUNIT"/>
    <property type="match status" value="1"/>
</dbReference>
<dbReference type="FunFam" id="3.10.20.30:FF:000020">
    <property type="entry name" value="Xanthine dehydrogenase iron-sulfur subunit"/>
    <property type="match status" value="1"/>
</dbReference>
<sequence length="157" mass="16812">MKHVIQLKINGVIHEAVVEPQRTLLEVLRENLGYTGTKKSCDTGNCGACTVLIDGRAVLSCLTLAVEVQGKDIVTIEGLSSGDKLHPIQQAFLDSGAIQCGFCTPGFVLSAKALLEENKKPTREEVRRAIAGNLCRCTGYVKIVEAIETAAQAMNQG</sequence>
<dbReference type="EMBL" id="JACQWF010000062">
    <property type="protein sequence ID" value="MBI4594999.1"/>
    <property type="molecule type" value="Genomic_DNA"/>
</dbReference>
<dbReference type="InterPro" id="IPR006058">
    <property type="entry name" value="2Fe2S_fd_BS"/>
</dbReference>
<dbReference type="PROSITE" id="PS51085">
    <property type="entry name" value="2FE2S_FER_2"/>
    <property type="match status" value="1"/>
</dbReference>
<dbReference type="InterPro" id="IPR036010">
    <property type="entry name" value="2Fe-2S_ferredoxin-like_sf"/>
</dbReference>
<dbReference type="InterPro" id="IPR012675">
    <property type="entry name" value="Beta-grasp_dom_sf"/>
</dbReference>
<dbReference type="InterPro" id="IPR051452">
    <property type="entry name" value="Diverse_Oxidoreductases"/>
</dbReference>
<comment type="caution">
    <text evidence="7">The sequence shown here is derived from an EMBL/GenBank/DDBJ whole genome shotgun (WGS) entry which is preliminary data.</text>
</comment>
<evidence type="ECO:0000256" key="5">
    <source>
        <dbReference type="ARBA" id="ARBA00023014"/>
    </source>
</evidence>
<dbReference type="FunFam" id="1.10.150.120:FF:000003">
    <property type="entry name" value="Carbon monoxide dehydrogenase, small subunit"/>
    <property type="match status" value="1"/>
</dbReference>